<gene>
    <name evidence="2" type="ORF">JTE90_006731</name>
</gene>
<evidence type="ECO:0000313" key="3">
    <source>
        <dbReference type="Proteomes" id="UP000827092"/>
    </source>
</evidence>
<evidence type="ECO:0000256" key="1">
    <source>
        <dbReference type="SAM" id="MobiDB-lite"/>
    </source>
</evidence>
<dbReference type="EMBL" id="JAFNEN010000556">
    <property type="protein sequence ID" value="KAG8180675.1"/>
    <property type="molecule type" value="Genomic_DNA"/>
</dbReference>
<sequence>MWTIPFISKGSTNKWVAYQQHQYTKPPFFLTIDLSPATREGPFELADPKGVCRAPKTPGPGSQTGRGYKKAPRRSREPESVGATANDDTLGSWLYRGNGARVEGLNADPTVGFRSLCTNFGRGWGAQSL</sequence>
<protein>
    <submittedName>
        <fullName evidence="2">Uncharacterized protein</fullName>
    </submittedName>
</protein>
<evidence type="ECO:0000313" key="2">
    <source>
        <dbReference type="EMBL" id="KAG8180675.1"/>
    </source>
</evidence>
<comment type="caution">
    <text evidence="2">The sequence shown here is derived from an EMBL/GenBank/DDBJ whole genome shotgun (WGS) entry which is preliminary data.</text>
</comment>
<dbReference type="Proteomes" id="UP000827092">
    <property type="component" value="Unassembled WGS sequence"/>
</dbReference>
<reference evidence="2 3" key="1">
    <citation type="journal article" date="2022" name="Nat. Ecol. Evol.">
        <title>A masculinizing supergene underlies an exaggerated male reproductive morph in a spider.</title>
        <authorList>
            <person name="Hendrickx F."/>
            <person name="De Corte Z."/>
            <person name="Sonet G."/>
            <person name="Van Belleghem S.M."/>
            <person name="Kostlbacher S."/>
            <person name="Vangestel C."/>
        </authorList>
    </citation>
    <scope>NUCLEOTIDE SEQUENCE [LARGE SCALE GENOMIC DNA]</scope>
    <source>
        <strain evidence="2">W744_W776</strain>
    </source>
</reference>
<organism evidence="2 3">
    <name type="scientific">Oedothorax gibbosus</name>
    <dbReference type="NCBI Taxonomy" id="931172"/>
    <lineage>
        <taxon>Eukaryota</taxon>
        <taxon>Metazoa</taxon>
        <taxon>Ecdysozoa</taxon>
        <taxon>Arthropoda</taxon>
        <taxon>Chelicerata</taxon>
        <taxon>Arachnida</taxon>
        <taxon>Araneae</taxon>
        <taxon>Araneomorphae</taxon>
        <taxon>Entelegynae</taxon>
        <taxon>Araneoidea</taxon>
        <taxon>Linyphiidae</taxon>
        <taxon>Erigoninae</taxon>
        <taxon>Oedothorax</taxon>
    </lineage>
</organism>
<keyword evidence="3" id="KW-1185">Reference proteome</keyword>
<dbReference type="AlphaFoldDB" id="A0AAV6U8T8"/>
<feature type="region of interest" description="Disordered" evidence="1">
    <location>
        <begin position="43"/>
        <end position="91"/>
    </location>
</feature>
<accession>A0AAV6U8T8</accession>
<name>A0AAV6U8T8_9ARAC</name>
<proteinExistence type="predicted"/>